<evidence type="ECO:0000313" key="2">
    <source>
        <dbReference type="Proteomes" id="UP000095283"/>
    </source>
</evidence>
<keyword evidence="1" id="KW-0472">Membrane</keyword>
<evidence type="ECO:0000256" key="1">
    <source>
        <dbReference type="SAM" id="Phobius"/>
    </source>
</evidence>
<dbReference type="AlphaFoldDB" id="A0A1I7X5L6"/>
<organism evidence="2 3">
    <name type="scientific">Heterorhabditis bacteriophora</name>
    <name type="common">Entomopathogenic nematode worm</name>
    <dbReference type="NCBI Taxonomy" id="37862"/>
    <lineage>
        <taxon>Eukaryota</taxon>
        <taxon>Metazoa</taxon>
        <taxon>Ecdysozoa</taxon>
        <taxon>Nematoda</taxon>
        <taxon>Chromadorea</taxon>
        <taxon>Rhabditida</taxon>
        <taxon>Rhabditina</taxon>
        <taxon>Rhabditomorpha</taxon>
        <taxon>Strongyloidea</taxon>
        <taxon>Heterorhabditidae</taxon>
        <taxon>Heterorhabditis</taxon>
    </lineage>
</organism>
<name>A0A1I7X5L6_HETBA</name>
<reference evidence="3" key="1">
    <citation type="submission" date="2016-11" db="UniProtKB">
        <authorList>
            <consortium name="WormBaseParasite"/>
        </authorList>
    </citation>
    <scope>IDENTIFICATION</scope>
</reference>
<dbReference type="WBParaSite" id="Hba_12713">
    <property type="protein sequence ID" value="Hba_12713"/>
    <property type="gene ID" value="Hba_12713"/>
</dbReference>
<proteinExistence type="predicted"/>
<feature type="transmembrane region" description="Helical" evidence="1">
    <location>
        <begin position="22"/>
        <end position="43"/>
    </location>
</feature>
<keyword evidence="2" id="KW-1185">Reference proteome</keyword>
<accession>A0A1I7X5L6</accession>
<sequence>MEPPAVTTCNSQASIGSSSNGLFHLFICSQFFFLLKGRFLLFFNVNI</sequence>
<protein>
    <submittedName>
        <fullName evidence="3">Uncharacterized protein</fullName>
    </submittedName>
</protein>
<keyword evidence="1" id="KW-0812">Transmembrane</keyword>
<evidence type="ECO:0000313" key="3">
    <source>
        <dbReference type="WBParaSite" id="Hba_12713"/>
    </source>
</evidence>
<dbReference type="Proteomes" id="UP000095283">
    <property type="component" value="Unplaced"/>
</dbReference>
<keyword evidence="1" id="KW-1133">Transmembrane helix</keyword>